<dbReference type="STRING" id="1185652.USDA257_c53600"/>
<dbReference type="HOGENOM" id="CLU_3239667_0_0_5"/>
<organism evidence="1 2">
    <name type="scientific">Sinorhizobium fredii (strain USDA 257)</name>
    <dbReference type="NCBI Taxonomy" id="1185652"/>
    <lineage>
        <taxon>Bacteria</taxon>
        <taxon>Pseudomonadati</taxon>
        <taxon>Pseudomonadota</taxon>
        <taxon>Alphaproteobacteria</taxon>
        <taxon>Hyphomicrobiales</taxon>
        <taxon>Rhizobiaceae</taxon>
        <taxon>Sinorhizobium/Ensifer group</taxon>
        <taxon>Sinorhizobium</taxon>
    </lineage>
</organism>
<sequence>MSQALRPKPPPQKSMFFVSSRRFLESHICEKARPGAINGYIAR</sequence>
<gene>
    <name evidence="1" type="ORF">USDA257_c53600</name>
</gene>
<dbReference type="PATRIC" id="fig|1185652.3.peg.5564"/>
<accession>I3XDC8</accession>
<evidence type="ECO:0000313" key="1">
    <source>
        <dbReference type="EMBL" id="AFL53884.1"/>
    </source>
</evidence>
<proteinExistence type="predicted"/>
<evidence type="ECO:0000313" key="2">
    <source>
        <dbReference type="Proteomes" id="UP000006180"/>
    </source>
</evidence>
<dbReference type="EMBL" id="CP003563">
    <property type="protein sequence ID" value="AFL53884.1"/>
    <property type="molecule type" value="Genomic_DNA"/>
</dbReference>
<dbReference type="Proteomes" id="UP000006180">
    <property type="component" value="Chromosome"/>
</dbReference>
<dbReference type="KEGG" id="sfd:USDA257_c53600"/>
<dbReference type="AlphaFoldDB" id="I3XDC8"/>
<protein>
    <submittedName>
        <fullName evidence="1">Uncharacterized protein</fullName>
    </submittedName>
</protein>
<reference evidence="1 2" key="1">
    <citation type="journal article" date="2012" name="J. Bacteriol.">
        <title>Complete genome sequence of the broad-host-range strain Sinorhizobium fredii USDA257.</title>
        <authorList>
            <person name="Schuldes J."/>
            <person name="Rodriguez Orbegoso M."/>
            <person name="Schmeisser C."/>
            <person name="Krishnan H.B."/>
            <person name="Daniel R."/>
            <person name="Streit W.R."/>
        </authorList>
    </citation>
    <scope>NUCLEOTIDE SEQUENCE [LARGE SCALE GENOMIC DNA]</scope>
    <source>
        <strain evidence="1 2">USDA 257</strain>
    </source>
</reference>
<name>I3XDC8_SINF2</name>